<dbReference type="SMART" id="SM00025">
    <property type="entry name" value="Pumilio"/>
    <property type="match status" value="8"/>
</dbReference>
<dbReference type="AlphaFoldDB" id="A0A6G1L525"/>
<keyword evidence="3" id="KW-0677">Repeat</keyword>
<dbReference type="GO" id="GO:0005737">
    <property type="term" value="C:cytoplasm"/>
    <property type="evidence" value="ECO:0007669"/>
    <property type="project" value="TreeGrafter"/>
</dbReference>
<reference evidence="10" key="1">
    <citation type="journal article" date="2020" name="Stud. Mycol.">
        <title>101 Dothideomycetes genomes: a test case for predicting lifestyles and emergence of pathogens.</title>
        <authorList>
            <person name="Haridas S."/>
            <person name="Albert R."/>
            <person name="Binder M."/>
            <person name="Bloem J."/>
            <person name="Labutti K."/>
            <person name="Salamov A."/>
            <person name="Andreopoulos B."/>
            <person name="Baker S."/>
            <person name="Barry K."/>
            <person name="Bills G."/>
            <person name="Bluhm B."/>
            <person name="Cannon C."/>
            <person name="Castanera R."/>
            <person name="Culley D."/>
            <person name="Daum C."/>
            <person name="Ezra D."/>
            <person name="Gonzalez J."/>
            <person name="Henrissat B."/>
            <person name="Kuo A."/>
            <person name="Liang C."/>
            <person name="Lipzen A."/>
            <person name="Lutzoni F."/>
            <person name="Magnuson J."/>
            <person name="Mondo S."/>
            <person name="Nolan M."/>
            <person name="Ohm R."/>
            <person name="Pangilinan J."/>
            <person name="Park H.-J."/>
            <person name="Ramirez L."/>
            <person name="Alfaro M."/>
            <person name="Sun H."/>
            <person name="Tritt A."/>
            <person name="Yoshinaga Y."/>
            <person name="Zwiers L.-H."/>
            <person name="Turgeon B."/>
            <person name="Goodwin S."/>
            <person name="Spatafora J."/>
            <person name="Crous P."/>
            <person name="Grigoriev I."/>
        </authorList>
    </citation>
    <scope>NUCLEOTIDE SEQUENCE</scope>
    <source>
        <strain evidence="10">CBS 116005</strain>
    </source>
</reference>
<feature type="modified residue" description="N6-(pyridoxal phosphate)lysine" evidence="8">
    <location>
        <position position="1023"/>
    </location>
</feature>
<comment type="cofactor">
    <cofactor evidence="1 8">
        <name>pyridoxal 5'-phosphate</name>
        <dbReference type="ChEBI" id="CHEBI:597326"/>
    </cofactor>
</comment>
<evidence type="ECO:0000256" key="3">
    <source>
        <dbReference type="ARBA" id="ARBA00022737"/>
    </source>
</evidence>
<evidence type="ECO:0000313" key="10">
    <source>
        <dbReference type="EMBL" id="KAF2767334.1"/>
    </source>
</evidence>
<evidence type="ECO:0000256" key="1">
    <source>
        <dbReference type="ARBA" id="ARBA00001933"/>
    </source>
</evidence>
<dbReference type="Gene3D" id="1.25.10.10">
    <property type="entry name" value="Leucine-rich Repeat Variant"/>
    <property type="match status" value="3"/>
</dbReference>
<dbReference type="InterPro" id="IPR015421">
    <property type="entry name" value="PyrdxlP-dep_Trfase_major"/>
</dbReference>
<dbReference type="EMBL" id="ML995857">
    <property type="protein sequence ID" value="KAF2767334.1"/>
    <property type="molecule type" value="Genomic_DNA"/>
</dbReference>
<dbReference type="PROSITE" id="PS00392">
    <property type="entry name" value="DDC_GAD_HDC_YDC"/>
    <property type="match status" value="1"/>
</dbReference>
<sequence>MPQENKKRGRRMKRKHGEGEDDPVVGDAGTSKRKKFADGEQETKNANLVSIEGEGEDMDDAYPPMERAFFGMLDEEEQEYFKRADDVLEANAFGDNEERNLFLTNVYREAEGKELKIAQSQSCSRLMEKLIQLSNAQQLKQLFQAFSGNFIHLCSHRFASHCCEALFLRAAPLASQELLAPASNGTAPIDEIYVTLENLFLHTLVELEGSVGYLMTDQYASHVLRVLLLVLSGEPLDQSTQKHILQSKRKEAITVEGSDSQDLEKSRAVPKSFMGALEKLIADSAAGLDTEKLRALATHPNGSPTLQLLLKIELTQFGKQRAKDQTSILRKLLPDNPITSDSGSAAFISSLVYDTVGSHLVEHIVTYAPGKTFKDLMRELFKERLSSFARNEIAAYVVCRILERMSKDDLYEAHEILISVAPSLLERNRTVVLRTLIERCVIRDVDTQVIAATIDNALQDADGFDVKKLLKFEQVQNDPNEHAPHDSVQSSATDTISQPQDRSSGTAQVHFNKLAQAMLLVPGPLSSLILDSLVKLDPQILLQMAKHPVICRTIQAALTTKNASIITRRKLIQHYYGHIGELALDKNGSHVVDCIWEGTHGLAFIRERIAEELAENELQLRESSCGRAVWKNWKMDLYKRRRQDWVKQSRVKASNDGFQSFSEIDKGKKLDGQAAKEPANGDSAVANGIKKTPLELARERHAKRKAEKASKEQKSVNKSSLLSAVKDSVVQFIRAADEDALFKSSGHGLQQPGQGPRANILEHHPPKKLQKLLDFSLPDQPQGKDGLLDIVEKVHQYSVNTWDQGFLDKLYASITPVGLAVDLLLSSLNTNVHVYQVSPVLTVMEKQTAKALATLFNLKGSYAGGVSQPGGSAANQTSMVIARNNLFPETKSEGYGGKKFVLFTSAHGHYSVEKAAQMFGFGSKAVHSVPVDEQGRMKPGELDRMIEESKQAGETPFYINATAGTTVLGSFDPLDEISGVAKKHGLWLHVDGSWGGPVIFSEKQRHKLKGSELADSITLCPHKMMNIPLTCTFLLAKDLREFHKGMTLPAGYLFHDDNDESAVDTATVEAHPNQEADVKEVWDLADLTPQCGRRGDALKLALSWIYYGTSGLAAYIDNAFDTAAYFASAVSVNAKFSLVSKNPPPCLQVVFYFAKEAEGGASGWRDRNTKRTAEITKALITRGFMIDYAPGEEGSFFRVVVNGQTTRGTVDGLLKAIEEVGDGLKL</sequence>
<evidence type="ECO:0000256" key="8">
    <source>
        <dbReference type="PIRSR" id="PIRSR602129-50"/>
    </source>
</evidence>
<dbReference type="SUPFAM" id="SSF53383">
    <property type="entry name" value="PLP-dependent transferases"/>
    <property type="match status" value="1"/>
</dbReference>
<comment type="similarity">
    <text evidence="2">Belongs to the group II decarboxylase family.</text>
</comment>
<keyword evidence="10" id="KW-0808">Transferase</keyword>
<keyword evidence="11" id="KW-1185">Reference proteome</keyword>
<dbReference type="GO" id="GO:0003723">
    <property type="term" value="F:RNA binding"/>
    <property type="evidence" value="ECO:0007669"/>
    <property type="project" value="InterPro"/>
</dbReference>
<dbReference type="SUPFAM" id="SSF48371">
    <property type="entry name" value="ARM repeat"/>
    <property type="match status" value="1"/>
</dbReference>
<evidence type="ECO:0000256" key="7">
    <source>
        <dbReference type="ARBA" id="ARBA00024893"/>
    </source>
</evidence>
<protein>
    <submittedName>
        <fullName evidence="10">PLP-dependent transferase</fullName>
    </submittedName>
</protein>
<feature type="compositionally biased region" description="Basic residues" evidence="9">
    <location>
        <begin position="7"/>
        <end position="16"/>
    </location>
</feature>
<name>A0A6G1L525_9PEZI</name>
<dbReference type="Gene3D" id="3.90.1150.170">
    <property type="match status" value="1"/>
</dbReference>
<evidence type="ECO:0000313" key="11">
    <source>
        <dbReference type="Proteomes" id="UP000799436"/>
    </source>
</evidence>
<dbReference type="GO" id="GO:0030170">
    <property type="term" value="F:pyridoxal phosphate binding"/>
    <property type="evidence" value="ECO:0007669"/>
    <property type="project" value="InterPro"/>
</dbReference>
<dbReference type="Gene3D" id="3.40.640.10">
    <property type="entry name" value="Type I PLP-dependent aspartate aminotransferase-like (Major domain)"/>
    <property type="match status" value="1"/>
</dbReference>
<comment type="function">
    <text evidence="7">RNA-binding nucleolar protein required for pre-rRNA processing. Involved in production of 18S rRNA and assembly of small ribosomal subunit.</text>
</comment>
<proteinExistence type="inferred from homology"/>
<evidence type="ECO:0000256" key="9">
    <source>
        <dbReference type="SAM" id="MobiDB-lite"/>
    </source>
</evidence>
<dbReference type="PANTHER" id="PTHR45677">
    <property type="entry name" value="GLUTAMATE DECARBOXYLASE-RELATED"/>
    <property type="match status" value="1"/>
</dbReference>
<keyword evidence="4" id="KW-0210">Decarboxylase</keyword>
<dbReference type="InterPro" id="IPR016024">
    <property type="entry name" value="ARM-type_fold"/>
</dbReference>
<dbReference type="InterPro" id="IPR001313">
    <property type="entry name" value="Pumilio_RNA-bd_rpt"/>
</dbReference>
<dbReference type="Pfam" id="PF00282">
    <property type="entry name" value="Pyridoxal_deC"/>
    <property type="match status" value="1"/>
</dbReference>
<dbReference type="GO" id="GO:0016831">
    <property type="term" value="F:carboxy-lyase activity"/>
    <property type="evidence" value="ECO:0007669"/>
    <property type="project" value="UniProtKB-KW"/>
</dbReference>
<dbReference type="PANTHER" id="PTHR45677:SF8">
    <property type="entry name" value="CYSTEINE SULFINIC ACID DECARBOXYLASE"/>
    <property type="match status" value="1"/>
</dbReference>
<feature type="region of interest" description="Disordered" evidence="9">
    <location>
        <begin position="478"/>
        <end position="503"/>
    </location>
</feature>
<dbReference type="InterPro" id="IPR011989">
    <property type="entry name" value="ARM-like"/>
</dbReference>
<feature type="region of interest" description="Disordered" evidence="9">
    <location>
        <begin position="669"/>
        <end position="717"/>
    </location>
</feature>
<evidence type="ECO:0000256" key="6">
    <source>
        <dbReference type="ARBA" id="ARBA00023239"/>
    </source>
</evidence>
<gene>
    <name evidence="10" type="ORF">EJ03DRAFT_344561</name>
</gene>
<evidence type="ECO:0000256" key="4">
    <source>
        <dbReference type="ARBA" id="ARBA00022793"/>
    </source>
</evidence>
<organism evidence="10 11">
    <name type="scientific">Teratosphaeria nubilosa</name>
    <dbReference type="NCBI Taxonomy" id="161662"/>
    <lineage>
        <taxon>Eukaryota</taxon>
        <taxon>Fungi</taxon>
        <taxon>Dikarya</taxon>
        <taxon>Ascomycota</taxon>
        <taxon>Pezizomycotina</taxon>
        <taxon>Dothideomycetes</taxon>
        <taxon>Dothideomycetidae</taxon>
        <taxon>Mycosphaerellales</taxon>
        <taxon>Teratosphaeriaceae</taxon>
        <taxon>Teratosphaeria</taxon>
    </lineage>
</organism>
<feature type="region of interest" description="Disordered" evidence="9">
    <location>
        <begin position="1"/>
        <end position="47"/>
    </location>
</feature>
<dbReference type="OrthoDB" id="392571at2759"/>
<dbReference type="InterPro" id="IPR015424">
    <property type="entry name" value="PyrdxlP-dep_Trfase"/>
</dbReference>
<evidence type="ECO:0000256" key="2">
    <source>
        <dbReference type="ARBA" id="ARBA00009533"/>
    </source>
</evidence>
<evidence type="ECO:0000256" key="5">
    <source>
        <dbReference type="ARBA" id="ARBA00022898"/>
    </source>
</evidence>
<keyword evidence="6" id="KW-0456">Lyase</keyword>
<dbReference type="InterPro" id="IPR021115">
    <property type="entry name" value="Pyridoxal-P_BS"/>
</dbReference>
<accession>A0A6G1L525</accession>
<dbReference type="GO" id="GO:0019752">
    <property type="term" value="P:carboxylic acid metabolic process"/>
    <property type="evidence" value="ECO:0007669"/>
    <property type="project" value="InterPro"/>
</dbReference>
<dbReference type="InterPro" id="IPR002129">
    <property type="entry name" value="PyrdxlP-dep_de-COase"/>
</dbReference>
<keyword evidence="5 8" id="KW-0663">Pyridoxal phosphate</keyword>
<dbReference type="Pfam" id="PF22493">
    <property type="entry name" value="PUF_NOP9"/>
    <property type="match status" value="1"/>
</dbReference>
<feature type="compositionally biased region" description="Polar residues" evidence="9">
    <location>
        <begin position="487"/>
        <end position="503"/>
    </location>
</feature>
<dbReference type="GO" id="GO:0016740">
    <property type="term" value="F:transferase activity"/>
    <property type="evidence" value="ECO:0007669"/>
    <property type="project" value="UniProtKB-KW"/>
</dbReference>
<dbReference type="Proteomes" id="UP000799436">
    <property type="component" value="Unassembled WGS sequence"/>
</dbReference>